<dbReference type="AlphaFoldDB" id="A0A382F623"/>
<protein>
    <recommendedName>
        <fullName evidence="2">Phytanoyl-CoA dioxygenase</fullName>
    </recommendedName>
</protein>
<proteinExistence type="predicted"/>
<dbReference type="Pfam" id="PF05721">
    <property type="entry name" value="PhyH"/>
    <property type="match status" value="1"/>
</dbReference>
<accession>A0A382F623</accession>
<dbReference type="InterPro" id="IPR008775">
    <property type="entry name" value="Phytyl_CoA_dOase-like"/>
</dbReference>
<dbReference type="GO" id="GO:0046872">
    <property type="term" value="F:metal ion binding"/>
    <property type="evidence" value="ECO:0007669"/>
    <property type="project" value="UniProtKB-ARBA"/>
</dbReference>
<sequence length="264" mass="30427">MTTDGQPTPEELAFFDTNGYLVIEDFLDADHVVRLARGLEEAVQRRRRLHEEDESHRGITKVDGDNTRIFHILDEDPLFQELLDHPTIMPYVRAVLSEGAHFHASDAFWETQPKISEPGWHIDGIGDGYRSLRPGIPLLQLKIGYFLSDMSEPNQGNLTIVPGSHRFDEDLTVKQRQSFDFPGAMQVCVPAGSCALFHNGLWHTRGPFTAAGQRIMLYYAYELPWMVANPESWRYSRKFYAGLTEQQRQLFHGFVFDPPEDRWY</sequence>
<dbReference type="GO" id="GO:0016491">
    <property type="term" value="F:oxidoreductase activity"/>
    <property type="evidence" value="ECO:0007669"/>
    <property type="project" value="UniProtKB-ARBA"/>
</dbReference>
<dbReference type="PANTHER" id="PTHR20883:SF48">
    <property type="entry name" value="ECTOINE DIOXYGENASE"/>
    <property type="match status" value="1"/>
</dbReference>
<gene>
    <name evidence="1" type="ORF">METZ01_LOCUS210993</name>
</gene>
<evidence type="ECO:0008006" key="2">
    <source>
        <dbReference type="Google" id="ProtNLM"/>
    </source>
</evidence>
<organism evidence="1">
    <name type="scientific">marine metagenome</name>
    <dbReference type="NCBI Taxonomy" id="408172"/>
    <lineage>
        <taxon>unclassified sequences</taxon>
        <taxon>metagenomes</taxon>
        <taxon>ecological metagenomes</taxon>
    </lineage>
</organism>
<dbReference type="PANTHER" id="PTHR20883">
    <property type="entry name" value="PHYTANOYL-COA DIOXYGENASE DOMAIN CONTAINING 1"/>
    <property type="match status" value="1"/>
</dbReference>
<reference evidence="1" key="1">
    <citation type="submission" date="2018-05" db="EMBL/GenBank/DDBJ databases">
        <authorList>
            <person name="Lanie J.A."/>
            <person name="Ng W.-L."/>
            <person name="Kazmierczak K.M."/>
            <person name="Andrzejewski T.M."/>
            <person name="Davidsen T.M."/>
            <person name="Wayne K.J."/>
            <person name="Tettelin H."/>
            <person name="Glass J.I."/>
            <person name="Rusch D."/>
            <person name="Podicherti R."/>
            <person name="Tsui H.-C.T."/>
            <person name="Winkler M.E."/>
        </authorList>
    </citation>
    <scope>NUCLEOTIDE SEQUENCE</scope>
</reference>
<evidence type="ECO:0000313" key="1">
    <source>
        <dbReference type="EMBL" id="SVB58139.1"/>
    </source>
</evidence>
<dbReference type="Gene3D" id="2.60.120.620">
    <property type="entry name" value="q2cbj1_9rhob like domain"/>
    <property type="match status" value="1"/>
</dbReference>
<dbReference type="SUPFAM" id="SSF51197">
    <property type="entry name" value="Clavaminate synthase-like"/>
    <property type="match status" value="1"/>
</dbReference>
<dbReference type="EMBL" id="UINC01048065">
    <property type="protein sequence ID" value="SVB58139.1"/>
    <property type="molecule type" value="Genomic_DNA"/>
</dbReference>
<name>A0A382F623_9ZZZZ</name>